<accession>V2T8D9</accession>
<proteinExistence type="predicted"/>
<evidence type="ECO:0000313" key="2">
    <source>
        <dbReference type="EMBL" id="ESK38703.1"/>
    </source>
</evidence>
<dbReference type="EMBL" id="AYER01000006">
    <property type="protein sequence ID" value="ESK38703.1"/>
    <property type="molecule type" value="Genomic_DNA"/>
</dbReference>
<protein>
    <recommendedName>
        <fullName evidence="4">Lipoprotein</fullName>
    </recommendedName>
</protein>
<keyword evidence="3" id="KW-1185">Reference proteome</keyword>
<feature type="chain" id="PRO_5004709313" description="Lipoprotein" evidence="1">
    <location>
        <begin position="21"/>
        <end position="88"/>
    </location>
</feature>
<evidence type="ECO:0000256" key="1">
    <source>
        <dbReference type="SAM" id="SignalP"/>
    </source>
</evidence>
<organism evidence="2 3">
    <name type="scientific">Acinetobacter nectaris CIP 110549</name>
    <dbReference type="NCBI Taxonomy" id="1392540"/>
    <lineage>
        <taxon>Bacteria</taxon>
        <taxon>Pseudomonadati</taxon>
        <taxon>Pseudomonadota</taxon>
        <taxon>Gammaproteobacteria</taxon>
        <taxon>Moraxellales</taxon>
        <taxon>Moraxellaceae</taxon>
        <taxon>Acinetobacter</taxon>
    </lineage>
</organism>
<name>V2T8D9_9GAMM</name>
<keyword evidence="1" id="KW-0732">Signal</keyword>
<gene>
    <name evidence="2" type="ORF">P256_01520</name>
</gene>
<dbReference type="Proteomes" id="UP000023785">
    <property type="component" value="Unassembled WGS sequence"/>
</dbReference>
<reference evidence="2 3" key="1">
    <citation type="submission" date="2013-10" db="EMBL/GenBank/DDBJ databases">
        <title>The Genome Sequence of Acinetobacter nectaris CIP 110549.</title>
        <authorList>
            <consortium name="The Broad Institute Genomics Platform"/>
            <consortium name="The Broad Institute Genome Sequencing Center for Infectious Disease"/>
            <person name="Cerqueira G."/>
            <person name="Feldgarden M."/>
            <person name="Courvalin P."/>
            <person name="Grillot-Courvalin C."/>
            <person name="Clermont D."/>
            <person name="Rocha E."/>
            <person name="Yoon E.-J."/>
            <person name="Nemec A."/>
            <person name="Young S.K."/>
            <person name="Zeng Q."/>
            <person name="Gargeya S."/>
            <person name="Fitzgerald M."/>
            <person name="Abouelleil A."/>
            <person name="Alvarado L."/>
            <person name="Berlin A.M."/>
            <person name="Chapman S.B."/>
            <person name="Gainer-Dewar J."/>
            <person name="Goldberg J."/>
            <person name="Gnerre S."/>
            <person name="Griggs A."/>
            <person name="Gujja S."/>
            <person name="Hansen M."/>
            <person name="Howarth C."/>
            <person name="Imamovic A."/>
            <person name="Ireland A."/>
            <person name="Larimer J."/>
            <person name="McCowan C."/>
            <person name="Murphy C."/>
            <person name="Pearson M."/>
            <person name="Poon T.W."/>
            <person name="Priest M."/>
            <person name="Roberts A."/>
            <person name="Saif S."/>
            <person name="Shea T."/>
            <person name="Sykes S."/>
            <person name="Wortman J."/>
            <person name="Nusbaum C."/>
            <person name="Birren B."/>
        </authorList>
    </citation>
    <scope>NUCLEOTIDE SEQUENCE [LARGE SCALE GENOMIC DNA]</scope>
    <source>
        <strain evidence="2 3">CIP 110549</strain>
    </source>
</reference>
<feature type="signal peptide" evidence="1">
    <location>
        <begin position="1"/>
        <end position="20"/>
    </location>
</feature>
<evidence type="ECO:0000313" key="3">
    <source>
        <dbReference type="Proteomes" id="UP000023785"/>
    </source>
</evidence>
<dbReference type="PROSITE" id="PS51257">
    <property type="entry name" value="PROKAR_LIPOPROTEIN"/>
    <property type="match status" value="1"/>
</dbReference>
<sequence length="88" mass="9842">MHLLKVFFPCFAILSLTACSSLPVKPAYVSPTQYQSFNCMQLQAEYNRIQQYLVQGVETPKRTGMGVGLGLGGGLGKRRMGFWSFYLI</sequence>
<evidence type="ECO:0008006" key="4">
    <source>
        <dbReference type="Google" id="ProtNLM"/>
    </source>
</evidence>
<dbReference type="AlphaFoldDB" id="V2T8D9"/>
<comment type="caution">
    <text evidence="2">The sequence shown here is derived from an EMBL/GenBank/DDBJ whole genome shotgun (WGS) entry which is preliminary data.</text>
</comment>
<dbReference type="STRING" id="1392540.P256_01520"/>
<dbReference type="HOGENOM" id="CLU_2462114_0_0_6"/>